<comment type="caution">
    <text evidence="2">The sequence shown here is derived from an EMBL/GenBank/DDBJ whole genome shotgun (WGS) entry which is preliminary data.</text>
</comment>
<keyword evidence="1" id="KW-0732">Signal</keyword>
<feature type="signal peptide" evidence="1">
    <location>
        <begin position="1"/>
        <end position="26"/>
    </location>
</feature>
<proteinExistence type="predicted"/>
<dbReference type="AlphaFoldDB" id="A0A512M850"/>
<evidence type="ECO:0000256" key="1">
    <source>
        <dbReference type="SAM" id="SignalP"/>
    </source>
</evidence>
<dbReference type="EMBL" id="BKAG01000013">
    <property type="protein sequence ID" value="GEP42908.1"/>
    <property type="molecule type" value="Genomic_DNA"/>
</dbReference>
<accession>A0A512M850</accession>
<dbReference type="Proteomes" id="UP000321577">
    <property type="component" value="Unassembled WGS sequence"/>
</dbReference>
<sequence length="373" mass="40473">MRTDLHLRSASFALLSLLSSVFTAGAQTIDDDLPLPRWDQRPPLVNGAPVPLGPGSQFNSLLPGESLVPSLPEDPGALQFGPRLMDTPSSLNPQFGATDLSLFLPGSLLQQARPAQTPRVPTPVMALKDLPADIIASLDDSPANDYLIDPQNLVPEIARADIERLLEFHNSDARIRLHILVLDADQKLPDTLDPATIAHGALGRQHSCLAIYPLGEPWRARVLLSRPLHAAAKPDMLMDMVADCIRDAQEADEPMEQFHRYTVRLSTRLFWLQKSIPTTPASQAASPTLREVTAGGESPAPLYLWLNSPVTKIVLSGIAVLGLGWLLLRKVIKPRLARQAGSEVWMLPEHETKARLGGAFSAGAGAALSYKKV</sequence>
<protein>
    <recommendedName>
        <fullName evidence="4">TPM domain-containing protein</fullName>
    </recommendedName>
</protein>
<dbReference type="OrthoDB" id="196704at2"/>
<feature type="chain" id="PRO_5021957965" description="TPM domain-containing protein" evidence="1">
    <location>
        <begin position="27"/>
        <end position="373"/>
    </location>
</feature>
<gene>
    <name evidence="2" type="ORF">BGE01nite_21990</name>
</gene>
<organism evidence="2 3">
    <name type="scientific">Brevifollis gellanilyticus</name>
    <dbReference type="NCBI Taxonomy" id="748831"/>
    <lineage>
        <taxon>Bacteria</taxon>
        <taxon>Pseudomonadati</taxon>
        <taxon>Verrucomicrobiota</taxon>
        <taxon>Verrucomicrobiia</taxon>
        <taxon>Verrucomicrobiales</taxon>
        <taxon>Verrucomicrobiaceae</taxon>
    </lineage>
</organism>
<keyword evidence="3" id="KW-1185">Reference proteome</keyword>
<evidence type="ECO:0000313" key="3">
    <source>
        <dbReference type="Proteomes" id="UP000321577"/>
    </source>
</evidence>
<evidence type="ECO:0000313" key="2">
    <source>
        <dbReference type="EMBL" id="GEP42908.1"/>
    </source>
</evidence>
<dbReference type="RefSeq" id="WP_146850493.1">
    <property type="nucleotide sequence ID" value="NZ_BKAG01000013.1"/>
</dbReference>
<name>A0A512M850_9BACT</name>
<evidence type="ECO:0008006" key="4">
    <source>
        <dbReference type="Google" id="ProtNLM"/>
    </source>
</evidence>
<reference evidence="2 3" key="1">
    <citation type="submission" date="2019-07" db="EMBL/GenBank/DDBJ databases">
        <title>Whole genome shotgun sequence of Brevifollis gellanilyticus NBRC 108608.</title>
        <authorList>
            <person name="Hosoyama A."/>
            <person name="Uohara A."/>
            <person name="Ohji S."/>
            <person name="Ichikawa N."/>
        </authorList>
    </citation>
    <scope>NUCLEOTIDE SEQUENCE [LARGE SCALE GENOMIC DNA]</scope>
    <source>
        <strain evidence="2 3">NBRC 108608</strain>
    </source>
</reference>